<dbReference type="GO" id="GO:0005654">
    <property type="term" value="C:nucleoplasm"/>
    <property type="evidence" value="ECO:0007669"/>
    <property type="project" value="UniProtKB-ARBA"/>
</dbReference>
<evidence type="ECO:0000256" key="1">
    <source>
        <dbReference type="ARBA" id="ARBA00004123"/>
    </source>
</evidence>
<evidence type="ECO:0000256" key="6">
    <source>
        <dbReference type="SAM" id="Coils"/>
    </source>
</evidence>
<dbReference type="InterPro" id="IPR013907">
    <property type="entry name" value="Sds3"/>
</dbReference>
<evidence type="ECO:0000256" key="5">
    <source>
        <dbReference type="ARBA" id="ARBA00023242"/>
    </source>
</evidence>
<keyword evidence="9" id="KW-1185">Reference proteome</keyword>
<protein>
    <submittedName>
        <fullName evidence="8">Uncharacterized protein</fullName>
    </submittedName>
</protein>
<evidence type="ECO:0000256" key="2">
    <source>
        <dbReference type="ARBA" id="ARBA00022491"/>
    </source>
</evidence>
<dbReference type="GO" id="GO:0010468">
    <property type="term" value="P:regulation of gene expression"/>
    <property type="evidence" value="ECO:0007669"/>
    <property type="project" value="UniProtKB-ARBA"/>
</dbReference>
<keyword evidence="5" id="KW-0539">Nucleus</keyword>
<evidence type="ECO:0000313" key="9">
    <source>
        <dbReference type="Proteomes" id="UP000053237"/>
    </source>
</evidence>
<dbReference type="EMBL" id="CAIX01000238">
    <property type="protein sequence ID" value="CCI48617.1"/>
    <property type="molecule type" value="Genomic_DNA"/>
</dbReference>
<organism evidence="8 9">
    <name type="scientific">Albugo candida</name>
    <dbReference type="NCBI Taxonomy" id="65357"/>
    <lineage>
        <taxon>Eukaryota</taxon>
        <taxon>Sar</taxon>
        <taxon>Stramenopiles</taxon>
        <taxon>Oomycota</taxon>
        <taxon>Peronosporomycetes</taxon>
        <taxon>Albuginales</taxon>
        <taxon>Albuginaceae</taxon>
        <taxon>Albugo</taxon>
    </lineage>
</organism>
<evidence type="ECO:0000256" key="7">
    <source>
        <dbReference type="SAM" id="MobiDB-lite"/>
    </source>
</evidence>
<sequence length="401" mass="45545">MQKNDIQSVTPLQSAPKSPRNPHSNDLNQKSRLQSAQQAIQTDSYFHEFEKSKLLHALSHCNPIVTQCNQDQYNSLNQAEERLRIQIKYIENAKKQIHANTHPDVLGRFTAMQEQEQKMNFQAKCKQQYLQHCATLLFMYECEQANEEFESRCENLRQSMLNEIENEMEFLTAQRKGTRDFCRSLRKVNARKTRSSRSKKEDGSSVCGTATSIFSNTSSTTSNGNLEKAGKNCPGKKSNGNQTILEKTLSSSEVNHDLQELYSSLNAIESKSSGDDGQEQDLILAKYHRGKLLYHEVILDENDEIVVWDTLRPSAHFGIVQSITASEISVLSERGGIQFISLSDLRTAAFRLEIVTNANRNQLMAQVSGFHASRGKSSFRSDPSYAHSWQDSRRREHMVAT</sequence>
<feature type="region of interest" description="Disordered" evidence="7">
    <location>
        <begin position="373"/>
        <end position="401"/>
    </location>
</feature>
<keyword evidence="3" id="KW-0805">Transcription regulation</keyword>
<keyword evidence="4" id="KW-0804">Transcription</keyword>
<dbReference type="AlphaFoldDB" id="A0A024GNZ6"/>
<feature type="region of interest" description="Disordered" evidence="7">
    <location>
        <begin position="218"/>
        <end position="240"/>
    </location>
</feature>
<comment type="subcellular location">
    <subcellularLocation>
        <location evidence="1">Nucleus</location>
    </subcellularLocation>
</comment>
<evidence type="ECO:0000256" key="3">
    <source>
        <dbReference type="ARBA" id="ARBA00023015"/>
    </source>
</evidence>
<name>A0A024GNZ6_9STRA</name>
<dbReference type="Proteomes" id="UP000053237">
    <property type="component" value="Unassembled WGS sequence"/>
</dbReference>
<feature type="compositionally biased region" description="Basic and acidic residues" evidence="7">
    <location>
        <begin position="390"/>
        <end position="401"/>
    </location>
</feature>
<feature type="region of interest" description="Disordered" evidence="7">
    <location>
        <begin position="1"/>
        <end position="29"/>
    </location>
</feature>
<accession>A0A024GNZ6</accession>
<evidence type="ECO:0000256" key="4">
    <source>
        <dbReference type="ARBA" id="ARBA00023163"/>
    </source>
</evidence>
<comment type="caution">
    <text evidence="8">The sequence shown here is derived from an EMBL/GenBank/DDBJ whole genome shotgun (WGS) entry which is preliminary data.</text>
</comment>
<feature type="coiled-coil region" evidence="6">
    <location>
        <begin position="139"/>
        <end position="166"/>
    </location>
</feature>
<evidence type="ECO:0000313" key="8">
    <source>
        <dbReference type="EMBL" id="CCI48617.1"/>
    </source>
</evidence>
<dbReference type="OrthoDB" id="162167at2759"/>
<gene>
    <name evidence="8" type="ORF">BN9_097950</name>
</gene>
<dbReference type="InParanoid" id="A0A024GNZ6"/>
<keyword evidence="6" id="KW-0175">Coiled coil</keyword>
<proteinExistence type="predicted"/>
<keyword evidence="2" id="KW-0678">Repressor</keyword>
<reference evidence="8 9" key="1">
    <citation type="submission" date="2012-05" db="EMBL/GenBank/DDBJ databases">
        <title>Recombination and specialization in a pathogen metapopulation.</title>
        <authorList>
            <person name="Gardiner A."/>
            <person name="Kemen E."/>
            <person name="Schultz-Larsen T."/>
            <person name="MacLean D."/>
            <person name="Van Oosterhout C."/>
            <person name="Jones J.D.G."/>
        </authorList>
    </citation>
    <scope>NUCLEOTIDE SEQUENCE [LARGE SCALE GENOMIC DNA]</scope>
    <source>
        <strain evidence="8 9">Ac Nc2</strain>
    </source>
</reference>
<dbReference type="SMART" id="SM01401">
    <property type="entry name" value="Sds3"/>
    <property type="match status" value="1"/>
</dbReference>